<dbReference type="InterPro" id="IPR012392">
    <property type="entry name" value="3-ktacl-CoA_syn"/>
</dbReference>
<evidence type="ECO:0000256" key="4">
    <source>
        <dbReference type="ARBA" id="ARBA00012307"/>
    </source>
</evidence>
<comment type="catalytic activity">
    <reaction evidence="11">
        <text>a very-long-chain acyl-CoA + malonyl-CoA + H(+) = a very-long-chain 3-oxoacyl-CoA + CO2 + CoA</text>
        <dbReference type="Rhea" id="RHEA:32727"/>
        <dbReference type="ChEBI" id="CHEBI:15378"/>
        <dbReference type="ChEBI" id="CHEBI:16526"/>
        <dbReference type="ChEBI" id="CHEBI:57287"/>
        <dbReference type="ChEBI" id="CHEBI:57384"/>
        <dbReference type="ChEBI" id="CHEBI:90725"/>
        <dbReference type="ChEBI" id="CHEBI:90736"/>
        <dbReference type="EC" id="2.3.1.199"/>
    </reaction>
</comment>
<dbReference type="InterPro" id="IPR000225">
    <property type="entry name" value="Armadillo"/>
</dbReference>
<evidence type="ECO:0000259" key="16">
    <source>
        <dbReference type="Pfam" id="PF08541"/>
    </source>
</evidence>
<keyword evidence="5" id="KW-0808">Transferase</keyword>
<evidence type="ECO:0000256" key="5">
    <source>
        <dbReference type="ARBA" id="ARBA00022679"/>
    </source>
</evidence>
<dbReference type="EC" id="2.3.1.199" evidence="4"/>
<gene>
    <name evidence="17" type="ORF">OLC1_LOCUS24226</name>
</gene>
<keyword evidence="6 14" id="KW-0812">Transmembrane</keyword>
<dbReference type="InterPro" id="IPR013601">
    <property type="entry name" value="FAE1_typ3_polyketide_synth"/>
</dbReference>
<feature type="compositionally biased region" description="Low complexity" evidence="13">
    <location>
        <begin position="28"/>
        <end position="39"/>
    </location>
</feature>
<evidence type="ECO:0000256" key="12">
    <source>
        <dbReference type="PROSITE-ProRule" id="PRU00259"/>
    </source>
</evidence>
<feature type="compositionally biased region" description="Gly residues" evidence="13">
    <location>
        <begin position="8"/>
        <end position="17"/>
    </location>
</feature>
<name>A0AAV1EF12_OLDCO</name>
<dbReference type="InterPro" id="IPR016024">
    <property type="entry name" value="ARM-type_fold"/>
</dbReference>
<protein>
    <recommendedName>
        <fullName evidence="4">very-long-chain 3-oxoacyl-CoA synthase</fullName>
        <ecNumber evidence="4">2.3.1.199</ecNumber>
    </recommendedName>
</protein>
<accession>A0AAV1EF12</accession>
<evidence type="ECO:0000313" key="18">
    <source>
        <dbReference type="Proteomes" id="UP001161247"/>
    </source>
</evidence>
<feature type="repeat" description="ARM" evidence="12">
    <location>
        <begin position="373"/>
        <end position="413"/>
    </location>
</feature>
<dbReference type="InterPro" id="IPR013747">
    <property type="entry name" value="ACP_syn_III_C"/>
</dbReference>
<dbReference type="Proteomes" id="UP001161247">
    <property type="component" value="Chromosome 9"/>
</dbReference>
<dbReference type="Gene3D" id="3.40.47.10">
    <property type="match status" value="2"/>
</dbReference>
<dbReference type="GO" id="GO:0016020">
    <property type="term" value="C:membrane"/>
    <property type="evidence" value="ECO:0007669"/>
    <property type="project" value="UniProtKB-SubCell"/>
</dbReference>
<dbReference type="FunFam" id="3.40.47.10:FF:000028">
    <property type="entry name" value="3-ketoacyl-CoA synthase"/>
    <property type="match status" value="2"/>
</dbReference>
<feature type="transmembrane region" description="Helical" evidence="14">
    <location>
        <begin position="1042"/>
        <end position="1070"/>
    </location>
</feature>
<dbReference type="SUPFAM" id="SSF53901">
    <property type="entry name" value="Thiolase-like"/>
    <property type="match status" value="4"/>
</dbReference>
<keyword evidence="10" id="KW-0012">Acyltransferase</keyword>
<evidence type="ECO:0000256" key="3">
    <source>
        <dbReference type="ARBA" id="ARBA00005531"/>
    </source>
</evidence>
<proteinExistence type="inferred from homology"/>
<comment type="subcellular location">
    <subcellularLocation>
        <location evidence="1">Membrane</location>
    </subcellularLocation>
</comment>
<dbReference type="GO" id="GO:0006633">
    <property type="term" value="P:fatty acid biosynthetic process"/>
    <property type="evidence" value="ECO:0007669"/>
    <property type="project" value="InterPro"/>
</dbReference>
<evidence type="ECO:0000256" key="9">
    <source>
        <dbReference type="ARBA" id="ARBA00023136"/>
    </source>
</evidence>
<evidence type="ECO:0000256" key="14">
    <source>
        <dbReference type="SAM" id="Phobius"/>
    </source>
</evidence>
<dbReference type="CDD" id="cd00831">
    <property type="entry name" value="CHS_like"/>
    <property type="match status" value="2"/>
</dbReference>
<evidence type="ECO:0000256" key="1">
    <source>
        <dbReference type="ARBA" id="ARBA00004370"/>
    </source>
</evidence>
<evidence type="ECO:0000259" key="15">
    <source>
        <dbReference type="Pfam" id="PF08392"/>
    </source>
</evidence>
<organism evidence="17 18">
    <name type="scientific">Oldenlandia corymbosa var. corymbosa</name>
    <dbReference type="NCBI Taxonomy" id="529605"/>
    <lineage>
        <taxon>Eukaryota</taxon>
        <taxon>Viridiplantae</taxon>
        <taxon>Streptophyta</taxon>
        <taxon>Embryophyta</taxon>
        <taxon>Tracheophyta</taxon>
        <taxon>Spermatophyta</taxon>
        <taxon>Magnoliopsida</taxon>
        <taxon>eudicotyledons</taxon>
        <taxon>Gunneridae</taxon>
        <taxon>Pentapetalae</taxon>
        <taxon>asterids</taxon>
        <taxon>lamiids</taxon>
        <taxon>Gentianales</taxon>
        <taxon>Rubiaceae</taxon>
        <taxon>Rubioideae</taxon>
        <taxon>Spermacoceae</taxon>
        <taxon>Hedyotis-Oldenlandia complex</taxon>
        <taxon>Oldenlandia</taxon>
    </lineage>
</organism>
<evidence type="ECO:0000256" key="8">
    <source>
        <dbReference type="ARBA" id="ARBA00022989"/>
    </source>
</evidence>
<keyword evidence="8 14" id="KW-1133">Transmembrane helix</keyword>
<dbReference type="SUPFAM" id="SSF48371">
    <property type="entry name" value="ARM repeat"/>
    <property type="match status" value="1"/>
</dbReference>
<feature type="domain" description="FAE" evidence="15">
    <location>
        <begin position="590"/>
        <end position="879"/>
    </location>
</feature>
<dbReference type="Pfam" id="PF08541">
    <property type="entry name" value="ACP_syn_III_C"/>
    <property type="match status" value="2"/>
</dbReference>
<sequence>MQKRDQGKSGGGSGGSAGPVAKRGRPFGSGSANSAASGSADSAAPYALLGPSLQVPSAFAEQNNKRIVLALQSGLKSELTWALNTLTLLSFKEKDEVRKDATPLAKIPGLLDALLQVIDDWRDISLPRVLVKTPRARMLGADSAVTGFGHEYDALTKNDAAPGTGATVSSKESSMQNNTAKARPSDWWFEDDGLFNMDEEGRAEKQLCAVAASNIIRNFSFMPENEMIMALHRHCLETLFQCMEDYVTEDEELVTNTLETVVNLAHLLDLRIFSSSKTSFIKITEKRAVQAIMAVLGSAVKAWHCAAAELLGRLIINPDNEPFILPFAPQIYKRLVDIMTQPDPNAQAAAVGALYNFAEVNMDCRLKLGSERWAIDRLLKVIKAPHPVPEVCRKAAMILENLVSEPQNKPLLLAYENAFAEMLFSDGRYSDTFARILYELTSRPNKMAATRCIWGISLKSSCTLKFFAIVSSFCFSAFQPFIELCKMVDGRMRNMDSSETHVQVSDNNNGKTNGLPNFLLSVRLKYVKLGYHYLISNSMYLLLIPLLGVVSVHLSTIAVEDVVLLWDQLRFNLVSVILCSSLMVVLGTIYFMTRPRKVYLVDFACYKPGDELLASSEFFMAKTTQYGSFTEENLGFMKRILERSGLGQRTYFPHTFFENPPNPKMADARKEAEVVMFGAIDQLFAKTGVKAKEIGILVVNCSLFCPTPSLSAMVINHYKLRGNILSYNLGGMGCSAGVISIDLARQLLQMQPGSYALVVSMENLSLSGYSGNNRPMLVTNCIFRLGGAAILLSNKSCYRRSAKYQLIHTVRIHKGADDKSYNCVYQQEDEKGNKGVALSKDLMAVAGEALKTNITALGPLVLPMSEQILFLVTLIARKLFNKKIKPYIPDFKLAFEHFCIHAGGRAVLDELEKNLDLSEWHMEPSRMTLYRFGNTSSSSLWYELAYIEAKGRVKKGDRTWQIAFGSGFKCNSAVWKALRTIDPAKEKNPWSDEIDEFPVEVPQIKRNSLRPRVRLFENENQQNKNCTALCSKRSLKYMKLGYHYLIFHVMYLTSIPLFLVLFVHFSMFWIDELILLWDDFRFGFVAVLPSHSVFMIFLGKVNYMSKPRRVYLVDFACYKPGPQLMCFKQLDRSGVRNFGVFKEENLAFMARILERSGIGEKTYFPEPFFGKSPNPTMADARKEAEMVIFGCVDQLLAKTGVKVNDIGILVVNCGVFCPTPSLSSMIVNHYKLRSNVLSYNIGGMGCSAGIISIDLAKHHLQVYRNSYALVVSLENLSLNAYRGNNPSMLVANCLFRVGGAAILLSNKHSDRFRSKYHLTHVVRTHNGADDKSYGVAVQQEDDDGLVGMALSKDLMSIAAQGLKLNITTLAPLILPMSEQILFFITLVARKVFKMKIKPHIPDFKRALEHFCIHAGGRAVLDEVEKALNLTPVQMEPSRMTLYRFGNTSTSSIWYELAYMEAKGRMKKGDRAWQISFGAGFKCNSAVWRALKTIDPSQEKINPWIDEVDDFPVDVPKIQPLDITS</sequence>
<comment type="pathway">
    <text evidence="2">Lipid metabolism; fatty acid biosynthesis.</text>
</comment>
<keyword evidence="7" id="KW-0677">Repeat</keyword>
<evidence type="ECO:0000256" key="13">
    <source>
        <dbReference type="SAM" id="MobiDB-lite"/>
    </source>
</evidence>
<dbReference type="PROSITE" id="PS50176">
    <property type="entry name" value="ARM_REPEAT"/>
    <property type="match status" value="1"/>
</dbReference>
<feature type="transmembrane region" description="Helical" evidence="14">
    <location>
        <begin position="1082"/>
        <end position="1099"/>
    </location>
</feature>
<comment type="similarity">
    <text evidence="3">Belongs to the thiolase-like superfamily. Chalcone/stilbene synthases family.</text>
</comment>
<evidence type="ECO:0000256" key="11">
    <source>
        <dbReference type="ARBA" id="ARBA00047375"/>
    </source>
</evidence>
<dbReference type="InterPro" id="IPR016039">
    <property type="entry name" value="Thiolase-like"/>
</dbReference>
<evidence type="ECO:0000256" key="7">
    <source>
        <dbReference type="ARBA" id="ARBA00022737"/>
    </source>
</evidence>
<feature type="region of interest" description="Disordered" evidence="13">
    <location>
        <begin position="1"/>
        <end position="39"/>
    </location>
</feature>
<feature type="domain" description="Beta-ketoacyl-[acyl-carrier-protein] synthase III C-terminal" evidence="16">
    <location>
        <begin position="896"/>
        <end position="976"/>
    </location>
</feature>
<dbReference type="EMBL" id="OX459126">
    <property type="protein sequence ID" value="CAI9118335.1"/>
    <property type="molecule type" value="Genomic_DNA"/>
</dbReference>
<feature type="domain" description="Beta-ketoacyl-[acyl-carrier-protein] synthase III C-terminal" evidence="16">
    <location>
        <begin position="1407"/>
        <end position="1488"/>
    </location>
</feature>
<evidence type="ECO:0000313" key="17">
    <source>
        <dbReference type="EMBL" id="CAI9118335.1"/>
    </source>
</evidence>
<dbReference type="Gene3D" id="1.25.10.10">
    <property type="entry name" value="Leucine-rich Repeat Variant"/>
    <property type="match status" value="1"/>
</dbReference>
<feature type="domain" description="FAE" evidence="15">
    <location>
        <begin position="1104"/>
        <end position="1391"/>
    </location>
</feature>
<keyword evidence="18" id="KW-1185">Reference proteome</keyword>
<feature type="transmembrane region" description="Helical" evidence="14">
    <location>
        <begin position="539"/>
        <end position="559"/>
    </location>
</feature>
<evidence type="ECO:0000256" key="2">
    <source>
        <dbReference type="ARBA" id="ARBA00005194"/>
    </source>
</evidence>
<dbReference type="PANTHER" id="PTHR31561">
    <property type="entry name" value="3-KETOACYL-COA SYNTHASE"/>
    <property type="match status" value="1"/>
</dbReference>
<evidence type="ECO:0000256" key="6">
    <source>
        <dbReference type="ARBA" id="ARBA00022692"/>
    </source>
</evidence>
<dbReference type="InterPro" id="IPR011989">
    <property type="entry name" value="ARM-like"/>
</dbReference>
<reference evidence="17" key="1">
    <citation type="submission" date="2023-03" db="EMBL/GenBank/DDBJ databases">
        <authorList>
            <person name="Julca I."/>
        </authorList>
    </citation>
    <scope>NUCLEOTIDE SEQUENCE</scope>
</reference>
<feature type="transmembrane region" description="Helical" evidence="14">
    <location>
        <begin position="466"/>
        <end position="485"/>
    </location>
</feature>
<evidence type="ECO:0000256" key="10">
    <source>
        <dbReference type="ARBA" id="ARBA00023315"/>
    </source>
</evidence>
<dbReference type="Pfam" id="PF08392">
    <property type="entry name" value="FAE1_CUT1_RppA"/>
    <property type="match status" value="2"/>
</dbReference>
<feature type="transmembrane region" description="Helical" evidence="14">
    <location>
        <begin position="571"/>
        <end position="592"/>
    </location>
</feature>
<dbReference type="GO" id="GO:0009922">
    <property type="term" value="F:fatty acid elongase activity"/>
    <property type="evidence" value="ECO:0007669"/>
    <property type="project" value="UniProtKB-EC"/>
</dbReference>
<keyword evidence="9 14" id="KW-0472">Membrane</keyword>